<dbReference type="GO" id="GO:1903785">
    <property type="term" value="P:L-valine transmembrane transport"/>
    <property type="evidence" value="ECO:0007669"/>
    <property type="project" value="TreeGrafter"/>
</dbReference>
<evidence type="ECO:0000256" key="5">
    <source>
        <dbReference type="ARBA" id="ARBA00022692"/>
    </source>
</evidence>
<dbReference type="InterPro" id="IPR011606">
    <property type="entry name" value="Brnchd-chn_aa_trnsp_permease"/>
</dbReference>
<keyword evidence="4" id="KW-1003">Cell membrane</keyword>
<dbReference type="PANTHER" id="PTHR34979:SF1">
    <property type="entry name" value="INNER MEMBRANE PROTEIN YGAZ"/>
    <property type="match status" value="1"/>
</dbReference>
<dbReference type="HOGENOM" id="CLU_065777_3_2_9"/>
<dbReference type="GO" id="GO:0005886">
    <property type="term" value="C:plasma membrane"/>
    <property type="evidence" value="ECO:0007669"/>
    <property type="project" value="UniProtKB-SubCell"/>
</dbReference>
<reference evidence="8 9" key="1">
    <citation type="journal article" date="2012" name="PLoS ONE">
        <title>The purine-utilizing bacterium Clostridium acidurici 9a: a genome-guided metabolic reconsideration.</title>
        <authorList>
            <person name="Hartwich K."/>
            <person name="Poehlein A."/>
            <person name="Daniel R."/>
        </authorList>
    </citation>
    <scope>NUCLEOTIDE SEQUENCE [LARGE SCALE GENOMIC DNA]</scope>
    <source>
        <strain evidence="9">ATCC 7906 / DSM 604 / BCRC 14475 / CIP 104303 / KCTC 5404 / NCIMB 10678 / 9a</strain>
    </source>
</reference>
<keyword evidence="3" id="KW-0813">Transport</keyword>
<proteinExistence type="inferred from homology"/>
<dbReference type="PANTHER" id="PTHR34979">
    <property type="entry name" value="INNER MEMBRANE PROTEIN YGAZ"/>
    <property type="match status" value="1"/>
</dbReference>
<dbReference type="RefSeq" id="WP_014966867.1">
    <property type="nucleotide sequence ID" value="NC_018664.1"/>
</dbReference>
<dbReference type="Pfam" id="PF03591">
    <property type="entry name" value="AzlC"/>
    <property type="match status" value="1"/>
</dbReference>
<evidence type="ECO:0000313" key="8">
    <source>
        <dbReference type="EMBL" id="AFS77730.1"/>
    </source>
</evidence>
<evidence type="ECO:0000256" key="6">
    <source>
        <dbReference type="ARBA" id="ARBA00022989"/>
    </source>
</evidence>
<dbReference type="STRING" id="1128398.Curi_c06570"/>
<evidence type="ECO:0000256" key="3">
    <source>
        <dbReference type="ARBA" id="ARBA00022448"/>
    </source>
</evidence>
<dbReference type="eggNOG" id="COG1296">
    <property type="taxonomic scope" value="Bacteria"/>
</dbReference>
<evidence type="ECO:0000313" key="9">
    <source>
        <dbReference type="Proteomes" id="UP000006094"/>
    </source>
</evidence>
<gene>
    <name evidence="8" type="primary">azlC</name>
    <name evidence="8" type="ordered locus">Curi_c06570</name>
</gene>
<dbReference type="Proteomes" id="UP000006094">
    <property type="component" value="Chromosome"/>
</dbReference>
<accession>K0AY94</accession>
<evidence type="ECO:0000256" key="2">
    <source>
        <dbReference type="ARBA" id="ARBA00010735"/>
    </source>
</evidence>
<dbReference type="AlphaFoldDB" id="K0AY94"/>
<comment type="subcellular location">
    <subcellularLocation>
        <location evidence="1">Cell membrane</location>
        <topology evidence="1">Multi-pass membrane protein</topology>
    </subcellularLocation>
</comment>
<comment type="similarity">
    <text evidence="2">Belongs to the AzlC family.</text>
</comment>
<name>K0AY94_GOTA9</name>
<dbReference type="KEGG" id="cad:Curi_c06570"/>
<keyword evidence="6" id="KW-1133">Transmembrane helix</keyword>
<sequence length="232" mass="25222">MNNKFLDGFKKSTPIIMGYFPVSFTYGIMASNGGLDPLIALTIALTNFTSAGQFIGTNVIISNGTFLEVGIATFVVNIRYALMSLSLSQRIVKMPLYKKMIMSFGITDEIFAVAALEKEKVSFSYMMGLTLMPYLSWAIGTITGAYFSTLLPEKLQNAMGIALYGMFLALVVPEARKSKKVLSVVVVSIAISIAFRYISFLKVISGGWVIIIATIIASTFGAIILPQEDGNE</sequence>
<keyword evidence="9" id="KW-1185">Reference proteome</keyword>
<dbReference type="EMBL" id="CP003326">
    <property type="protein sequence ID" value="AFS77730.1"/>
    <property type="molecule type" value="Genomic_DNA"/>
</dbReference>
<keyword evidence="5" id="KW-0812">Transmembrane</keyword>
<evidence type="ECO:0000256" key="7">
    <source>
        <dbReference type="ARBA" id="ARBA00023136"/>
    </source>
</evidence>
<evidence type="ECO:0000256" key="1">
    <source>
        <dbReference type="ARBA" id="ARBA00004651"/>
    </source>
</evidence>
<keyword evidence="7" id="KW-0472">Membrane</keyword>
<dbReference type="PATRIC" id="fig|1128398.3.peg.695"/>
<organism evidence="8 9">
    <name type="scientific">Gottschalkia acidurici (strain ATCC 7906 / DSM 604 / BCRC 14475 / CIP 104303 / KCTC 5404 / NCIMB 10678 / 9a)</name>
    <name type="common">Clostridium acidurici</name>
    <dbReference type="NCBI Taxonomy" id="1128398"/>
    <lineage>
        <taxon>Bacteria</taxon>
        <taxon>Bacillati</taxon>
        <taxon>Bacillota</taxon>
        <taxon>Tissierellia</taxon>
        <taxon>Tissierellales</taxon>
        <taxon>Gottschalkiaceae</taxon>
        <taxon>Gottschalkia</taxon>
    </lineage>
</organism>
<evidence type="ECO:0000256" key="4">
    <source>
        <dbReference type="ARBA" id="ARBA00022475"/>
    </source>
</evidence>
<protein>
    <submittedName>
        <fullName evidence="8">Branched-chain amino acid permease protein/azaleucin resistance protein AzlC</fullName>
    </submittedName>
</protein>